<proteinExistence type="predicted"/>
<gene>
    <name evidence="1" type="ORF">BV22DRAFT_1190994</name>
</gene>
<accession>A0ACB8C081</accession>
<comment type="caution">
    <text evidence="1">The sequence shown here is derived from an EMBL/GenBank/DDBJ whole genome shotgun (WGS) entry which is preliminary data.</text>
</comment>
<reference evidence="1" key="1">
    <citation type="journal article" date="2021" name="New Phytol.">
        <title>Evolutionary innovations through gain and loss of genes in the ectomycorrhizal Boletales.</title>
        <authorList>
            <person name="Wu G."/>
            <person name="Miyauchi S."/>
            <person name="Morin E."/>
            <person name="Kuo A."/>
            <person name="Drula E."/>
            <person name="Varga T."/>
            <person name="Kohler A."/>
            <person name="Feng B."/>
            <person name="Cao Y."/>
            <person name="Lipzen A."/>
            <person name="Daum C."/>
            <person name="Hundley H."/>
            <person name="Pangilinan J."/>
            <person name="Johnson J."/>
            <person name="Barry K."/>
            <person name="LaButti K."/>
            <person name="Ng V."/>
            <person name="Ahrendt S."/>
            <person name="Min B."/>
            <person name="Choi I.G."/>
            <person name="Park H."/>
            <person name="Plett J.M."/>
            <person name="Magnuson J."/>
            <person name="Spatafora J.W."/>
            <person name="Nagy L.G."/>
            <person name="Henrissat B."/>
            <person name="Grigoriev I.V."/>
            <person name="Yang Z.L."/>
            <person name="Xu J."/>
            <person name="Martin F.M."/>
        </authorList>
    </citation>
    <scope>NUCLEOTIDE SEQUENCE</scope>
    <source>
        <strain evidence="1">KUC20120723A-06</strain>
    </source>
</reference>
<evidence type="ECO:0000313" key="1">
    <source>
        <dbReference type="EMBL" id="KAH7930905.1"/>
    </source>
</evidence>
<name>A0ACB8C081_9AGAM</name>
<dbReference type="EMBL" id="MU266329">
    <property type="protein sequence ID" value="KAH7930905.1"/>
    <property type="molecule type" value="Genomic_DNA"/>
</dbReference>
<dbReference type="Proteomes" id="UP000790709">
    <property type="component" value="Unassembled WGS sequence"/>
</dbReference>
<sequence>MAGHSFVKLDPAIERWNRMREDAYKHFRFTRRTTWVTLCGFVFVPGTIYYLAAQTHLKWSWAGKRKYQTLSTAQS</sequence>
<evidence type="ECO:0000313" key="2">
    <source>
        <dbReference type="Proteomes" id="UP000790709"/>
    </source>
</evidence>
<protein>
    <submittedName>
        <fullName evidence="1">Uncharacterized protein</fullName>
    </submittedName>
</protein>
<organism evidence="1 2">
    <name type="scientific">Leucogyrophana mollusca</name>
    <dbReference type="NCBI Taxonomy" id="85980"/>
    <lineage>
        <taxon>Eukaryota</taxon>
        <taxon>Fungi</taxon>
        <taxon>Dikarya</taxon>
        <taxon>Basidiomycota</taxon>
        <taxon>Agaricomycotina</taxon>
        <taxon>Agaricomycetes</taxon>
        <taxon>Agaricomycetidae</taxon>
        <taxon>Boletales</taxon>
        <taxon>Boletales incertae sedis</taxon>
        <taxon>Leucogyrophana</taxon>
    </lineage>
</organism>
<keyword evidence="2" id="KW-1185">Reference proteome</keyword>